<dbReference type="AlphaFoldDB" id="A0A1Y6C8Y4"/>
<accession>A0A1Y6C8Y4</accession>
<keyword evidence="1" id="KW-0812">Transmembrane</keyword>
<reference evidence="3" key="1">
    <citation type="submission" date="2017-04" db="EMBL/GenBank/DDBJ databases">
        <authorList>
            <person name="Varghese N."/>
            <person name="Submissions S."/>
        </authorList>
    </citation>
    <scope>NUCLEOTIDE SEQUENCE [LARGE SCALE GENOMIC DNA]</scope>
    <source>
        <strain evidence="3">RKEM611</strain>
    </source>
</reference>
<proteinExistence type="predicted"/>
<dbReference type="Proteomes" id="UP000192907">
    <property type="component" value="Unassembled WGS sequence"/>
</dbReference>
<feature type="transmembrane region" description="Helical" evidence="1">
    <location>
        <begin position="15"/>
        <end position="35"/>
    </location>
</feature>
<evidence type="ECO:0000313" key="3">
    <source>
        <dbReference type="Proteomes" id="UP000192907"/>
    </source>
</evidence>
<gene>
    <name evidence="2" type="ORF">SAMN06296036_11376</name>
</gene>
<sequence>MKQPVMGNDRCSESYMLWGGLVIVSGYLLMALLVGHETKTSSLASYLSSKRQQPLGLKAIPRLENPRHE</sequence>
<evidence type="ECO:0000256" key="1">
    <source>
        <dbReference type="SAM" id="Phobius"/>
    </source>
</evidence>
<dbReference type="EMBL" id="FWZT01000013">
    <property type="protein sequence ID" value="SMF43389.1"/>
    <property type="molecule type" value="Genomic_DNA"/>
</dbReference>
<evidence type="ECO:0000313" key="2">
    <source>
        <dbReference type="EMBL" id="SMF43389.1"/>
    </source>
</evidence>
<organism evidence="2 3">
    <name type="scientific">Pseudobacteriovorax antillogorgiicola</name>
    <dbReference type="NCBI Taxonomy" id="1513793"/>
    <lineage>
        <taxon>Bacteria</taxon>
        <taxon>Pseudomonadati</taxon>
        <taxon>Bdellovibrionota</taxon>
        <taxon>Oligoflexia</taxon>
        <taxon>Oligoflexales</taxon>
        <taxon>Pseudobacteriovoracaceae</taxon>
        <taxon>Pseudobacteriovorax</taxon>
    </lineage>
</organism>
<keyword evidence="1" id="KW-0472">Membrane</keyword>
<protein>
    <submittedName>
        <fullName evidence="2">Uncharacterized protein</fullName>
    </submittedName>
</protein>
<keyword evidence="3" id="KW-1185">Reference proteome</keyword>
<name>A0A1Y6C8Y4_9BACT</name>
<keyword evidence="1" id="KW-1133">Transmembrane helix</keyword>